<feature type="transmembrane region" description="Helical" evidence="2">
    <location>
        <begin position="155"/>
        <end position="173"/>
    </location>
</feature>
<reference evidence="3" key="1">
    <citation type="submission" date="2022-09" db="EMBL/GenBank/DDBJ databases">
        <title>Enrichment on poylsaccharides allowed isolation of novel metabolic and taxonomic groups of Haloarchaea.</title>
        <authorList>
            <person name="Sorokin D.Y."/>
            <person name="Elcheninov A.G."/>
            <person name="Khizhniak T.V."/>
            <person name="Kolganova T.V."/>
            <person name="Kublanov I.V."/>
        </authorList>
    </citation>
    <scope>NUCLEOTIDE SEQUENCE</scope>
    <source>
        <strain evidence="3">AArc-xg1-1</strain>
    </source>
</reference>
<gene>
    <name evidence="3" type="ORF">OB960_18875</name>
</gene>
<keyword evidence="2" id="KW-0812">Transmembrane</keyword>
<evidence type="ECO:0000313" key="4">
    <source>
        <dbReference type="Proteomes" id="UP001321018"/>
    </source>
</evidence>
<feature type="region of interest" description="Disordered" evidence="1">
    <location>
        <begin position="350"/>
        <end position="412"/>
    </location>
</feature>
<organism evidence="3 4">
    <name type="scientific">Natronoglomus mannanivorans</name>
    <dbReference type="NCBI Taxonomy" id="2979990"/>
    <lineage>
        <taxon>Archaea</taxon>
        <taxon>Methanobacteriati</taxon>
        <taxon>Methanobacteriota</taxon>
        <taxon>Stenosarchaea group</taxon>
        <taxon>Halobacteria</taxon>
        <taxon>Halobacteriales</taxon>
        <taxon>Natrialbaceae</taxon>
        <taxon>Natronoglomus</taxon>
    </lineage>
</organism>
<dbReference type="AlphaFoldDB" id="A0AAP2Z1D0"/>
<proteinExistence type="predicted"/>
<keyword evidence="2" id="KW-0472">Membrane</keyword>
<evidence type="ECO:0000313" key="3">
    <source>
        <dbReference type="EMBL" id="MCU4743454.1"/>
    </source>
</evidence>
<feature type="transmembrane region" description="Helical" evidence="2">
    <location>
        <begin position="54"/>
        <end position="73"/>
    </location>
</feature>
<dbReference type="Proteomes" id="UP001321018">
    <property type="component" value="Unassembled WGS sequence"/>
</dbReference>
<feature type="transmembrane region" description="Helical" evidence="2">
    <location>
        <begin position="126"/>
        <end position="148"/>
    </location>
</feature>
<name>A0AAP2Z1D0_9EURY</name>
<feature type="transmembrane region" description="Helical" evidence="2">
    <location>
        <begin position="188"/>
        <end position="206"/>
    </location>
</feature>
<dbReference type="EMBL" id="JAOPKA010000015">
    <property type="protein sequence ID" value="MCU4743454.1"/>
    <property type="molecule type" value="Genomic_DNA"/>
</dbReference>
<evidence type="ECO:0000256" key="2">
    <source>
        <dbReference type="SAM" id="Phobius"/>
    </source>
</evidence>
<accession>A0AAP2Z1D0</accession>
<sequence>MSTVSEIAVQYAARGAQGAIRSDRKVRDSLNTTAKTAEREAGTINRWMERHKSAIQMIGVATAGVMGAIISASPTMRAELAGSRIAFSLWADTIVNDVLPSGTSLIDMAFRVESAYRDIPDPIREVISGLMLFIGIAAAATVVAGAVAAVVSGPLLLAVAAIATIVYVAYRAWDWFWGGLVSLVTDPIGTISGAIGGFTSWFVGIWSEAFARAWSDVNRWGGNVRDRLTSMGSRAWDWGSDIAGGVGDGIRDKAGNVRDRAAAIRDDVTDRVTTAVDNARTWGRDIIDNFTSGIRDRIDKVRNAASDARSVAEEYLSFDIEANDRQARRWGRDLLEEMAVGISAGRPALESAVQSPDLRPQPSSSGGGGGGTTVVFEQGAVQVDGAGSPRRTGEKARDGVSEAISDEFGTRR</sequence>
<protein>
    <submittedName>
        <fullName evidence="3">Uncharacterized protein</fullName>
    </submittedName>
</protein>
<keyword evidence="2" id="KW-1133">Transmembrane helix</keyword>
<comment type="caution">
    <text evidence="3">The sequence shown here is derived from an EMBL/GenBank/DDBJ whole genome shotgun (WGS) entry which is preliminary data.</text>
</comment>
<dbReference type="RefSeq" id="WP_338005273.1">
    <property type="nucleotide sequence ID" value="NZ_JAOPKA010000015.1"/>
</dbReference>
<evidence type="ECO:0000256" key="1">
    <source>
        <dbReference type="SAM" id="MobiDB-lite"/>
    </source>
</evidence>
<feature type="compositionally biased region" description="Basic and acidic residues" evidence="1">
    <location>
        <begin position="391"/>
        <end position="400"/>
    </location>
</feature>